<protein>
    <submittedName>
        <fullName evidence="2">Uncharacterized protein</fullName>
    </submittedName>
</protein>
<proteinExistence type="predicted"/>
<feature type="region of interest" description="Disordered" evidence="1">
    <location>
        <begin position="1"/>
        <end position="22"/>
    </location>
</feature>
<gene>
    <name evidence="2" type="ORF">NPX13_g9686</name>
</gene>
<name>A0A9W8N5Y2_9PEZI</name>
<dbReference type="EMBL" id="JANPWZ010002463">
    <property type="protein sequence ID" value="KAJ3558525.1"/>
    <property type="molecule type" value="Genomic_DNA"/>
</dbReference>
<evidence type="ECO:0000256" key="1">
    <source>
        <dbReference type="SAM" id="MobiDB-lite"/>
    </source>
</evidence>
<evidence type="ECO:0000313" key="2">
    <source>
        <dbReference type="EMBL" id="KAJ3558525.1"/>
    </source>
</evidence>
<keyword evidence="3" id="KW-1185">Reference proteome</keyword>
<comment type="caution">
    <text evidence="2">The sequence shown here is derived from an EMBL/GenBank/DDBJ whole genome shotgun (WGS) entry which is preliminary data.</text>
</comment>
<dbReference type="AlphaFoldDB" id="A0A9W8N5Y2"/>
<feature type="region of interest" description="Disordered" evidence="1">
    <location>
        <begin position="207"/>
        <end position="229"/>
    </location>
</feature>
<evidence type="ECO:0000313" key="3">
    <source>
        <dbReference type="Proteomes" id="UP001148614"/>
    </source>
</evidence>
<accession>A0A9W8N5Y2</accession>
<dbReference type="Proteomes" id="UP001148614">
    <property type="component" value="Unassembled WGS sequence"/>
</dbReference>
<sequence length="229" mass="24799">MAFTGTPKPLPSESSDEDGVLKCPETTERKTLLELAQEPLSCCSESYNGWLVDLGGFENVEKGGFTTDATSVPATPLPTHRRGNDVDPCWPLEQLDQDLSSPMCATSDAPSHDAAADDIEETTECATPMPTQCSRLLGNVSQDCTGPMMGTTLLYSWRPASSCENQQTASVQNSTRAIQELKELEDNFQTSTKQRILQVQTELLRAAADSSKRGLKKRGSYTATDDAQG</sequence>
<organism evidence="2 3">
    <name type="scientific">Xylaria arbuscula</name>
    <dbReference type="NCBI Taxonomy" id="114810"/>
    <lineage>
        <taxon>Eukaryota</taxon>
        <taxon>Fungi</taxon>
        <taxon>Dikarya</taxon>
        <taxon>Ascomycota</taxon>
        <taxon>Pezizomycotina</taxon>
        <taxon>Sordariomycetes</taxon>
        <taxon>Xylariomycetidae</taxon>
        <taxon>Xylariales</taxon>
        <taxon>Xylariaceae</taxon>
        <taxon>Xylaria</taxon>
    </lineage>
</organism>
<reference evidence="2" key="1">
    <citation type="submission" date="2022-07" db="EMBL/GenBank/DDBJ databases">
        <title>Genome Sequence of Xylaria arbuscula.</title>
        <authorList>
            <person name="Buettner E."/>
        </authorList>
    </citation>
    <scope>NUCLEOTIDE SEQUENCE</scope>
    <source>
        <strain evidence="2">VT107</strain>
    </source>
</reference>